<sequence>MNPDRRAIYNCRPSSPQSQLPDFSVCRRDGRKAQGYLRSNHYTISSPRRPGCIHLSVSSPLSRPLSLCHFASLSLFIPLSFPCVYLSSNLCLLGLSLYSVPHADAM</sequence>
<proteinExistence type="predicted"/>
<reference evidence="1 2" key="1">
    <citation type="journal article" date="2021" name="Sci. Rep.">
        <title>Chromosome anchoring in Senegalese sole (Solea senegalensis) reveals sex-associated markers and genome rearrangements in flatfish.</title>
        <authorList>
            <person name="Guerrero-Cozar I."/>
            <person name="Gomez-Garrido J."/>
            <person name="Berbel C."/>
            <person name="Martinez-Blanch J.F."/>
            <person name="Alioto T."/>
            <person name="Claros M.G."/>
            <person name="Gagnaire P.A."/>
            <person name="Manchado M."/>
        </authorList>
    </citation>
    <scope>NUCLEOTIDE SEQUENCE [LARGE SCALE GENOMIC DNA]</scope>
    <source>
        <strain evidence="1">Sse05_10M</strain>
    </source>
</reference>
<dbReference type="EMBL" id="JAGKHQ010000001">
    <property type="protein sequence ID" value="KAG7525103.1"/>
    <property type="molecule type" value="Genomic_DNA"/>
</dbReference>
<evidence type="ECO:0000313" key="2">
    <source>
        <dbReference type="Proteomes" id="UP000693946"/>
    </source>
</evidence>
<organism evidence="1 2">
    <name type="scientific">Solea senegalensis</name>
    <name type="common">Senegalese sole</name>
    <dbReference type="NCBI Taxonomy" id="28829"/>
    <lineage>
        <taxon>Eukaryota</taxon>
        <taxon>Metazoa</taxon>
        <taxon>Chordata</taxon>
        <taxon>Craniata</taxon>
        <taxon>Vertebrata</taxon>
        <taxon>Euteleostomi</taxon>
        <taxon>Actinopterygii</taxon>
        <taxon>Neopterygii</taxon>
        <taxon>Teleostei</taxon>
        <taxon>Neoteleostei</taxon>
        <taxon>Acanthomorphata</taxon>
        <taxon>Carangaria</taxon>
        <taxon>Pleuronectiformes</taxon>
        <taxon>Pleuronectoidei</taxon>
        <taxon>Soleidae</taxon>
        <taxon>Solea</taxon>
    </lineage>
</organism>
<dbReference type="Proteomes" id="UP000693946">
    <property type="component" value="Linkage Group LG1"/>
</dbReference>
<accession>A0AAV6T6I9</accession>
<dbReference type="AlphaFoldDB" id="A0AAV6T6I9"/>
<name>A0AAV6T6I9_SOLSE</name>
<comment type="caution">
    <text evidence="1">The sequence shown here is derived from an EMBL/GenBank/DDBJ whole genome shotgun (WGS) entry which is preliminary data.</text>
</comment>
<keyword evidence="2" id="KW-1185">Reference proteome</keyword>
<protein>
    <submittedName>
        <fullName evidence="1">Uncharacterized protein</fullName>
    </submittedName>
</protein>
<gene>
    <name evidence="1" type="ORF">JOB18_022249</name>
</gene>
<evidence type="ECO:0000313" key="1">
    <source>
        <dbReference type="EMBL" id="KAG7525103.1"/>
    </source>
</evidence>